<feature type="signal peptide" evidence="1">
    <location>
        <begin position="1"/>
        <end position="24"/>
    </location>
</feature>
<keyword evidence="3" id="KW-1185">Reference proteome</keyword>
<gene>
    <name evidence="2" type="ORF">GRH90_06290</name>
</gene>
<proteinExistence type="predicted"/>
<dbReference type="AlphaFoldDB" id="A0A845SG55"/>
<reference evidence="2 3" key="2">
    <citation type="submission" date="2020-02" db="EMBL/GenBank/DDBJ databases">
        <title>The new genus of Enterobacteriales.</title>
        <authorList>
            <person name="Kim I.S."/>
        </authorList>
    </citation>
    <scope>NUCLEOTIDE SEQUENCE [LARGE SCALE GENOMIC DNA]</scope>
    <source>
        <strain evidence="2 3">SAP-6</strain>
    </source>
</reference>
<comment type="caution">
    <text evidence="2">The sequence shown here is derived from an EMBL/GenBank/DDBJ whole genome shotgun (WGS) entry which is preliminary data.</text>
</comment>
<dbReference type="EMBL" id="WUBS01000004">
    <property type="protein sequence ID" value="NDL62362.1"/>
    <property type="molecule type" value="Genomic_DNA"/>
</dbReference>
<feature type="chain" id="PRO_5032510843" evidence="1">
    <location>
        <begin position="25"/>
        <end position="82"/>
    </location>
</feature>
<evidence type="ECO:0000313" key="2">
    <source>
        <dbReference type="EMBL" id="NDL62362.1"/>
    </source>
</evidence>
<dbReference type="PROSITE" id="PS51257">
    <property type="entry name" value="PROKAR_LIPOPROTEIN"/>
    <property type="match status" value="1"/>
</dbReference>
<reference evidence="2 3" key="1">
    <citation type="submission" date="2019-12" db="EMBL/GenBank/DDBJ databases">
        <authorList>
            <person name="Lee S.D."/>
        </authorList>
    </citation>
    <scope>NUCLEOTIDE SEQUENCE [LARGE SCALE GENOMIC DNA]</scope>
    <source>
        <strain evidence="2 3">SAP-6</strain>
    </source>
</reference>
<keyword evidence="1" id="KW-0732">Signal</keyword>
<dbReference type="Pfam" id="PF03891">
    <property type="entry name" value="DUF333"/>
    <property type="match status" value="1"/>
</dbReference>
<dbReference type="Proteomes" id="UP000461443">
    <property type="component" value="Unassembled WGS sequence"/>
</dbReference>
<protein>
    <submittedName>
        <fullName evidence="2">DUF333 domain-containing protein</fullName>
    </submittedName>
</protein>
<accession>A0A845SG55</accession>
<organism evidence="2 3">
    <name type="scientific">Acerihabitans arboris</name>
    <dbReference type="NCBI Taxonomy" id="2691583"/>
    <lineage>
        <taxon>Bacteria</taxon>
        <taxon>Pseudomonadati</taxon>
        <taxon>Pseudomonadota</taxon>
        <taxon>Gammaproteobacteria</taxon>
        <taxon>Enterobacterales</taxon>
        <taxon>Pectobacteriaceae</taxon>
        <taxon>Acerihabitans</taxon>
    </lineage>
</organism>
<evidence type="ECO:0000256" key="1">
    <source>
        <dbReference type="SAM" id="SignalP"/>
    </source>
</evidence>
<sequence length="82" mass="8794">MTFSRWLMATSALFLVACSSPNNEEPEQVGQQATVAGLPQRVDVPNTPRCMSAGGTMTLARQLDGTTVGMCQLANGKRFQAF</sequence>
<dbReference type="InterPro" id="IPR005590">
    <property type="entry name" value="DUF333"/>
</dbReference>
<name>A0A845SG55_9GAMM</name>
<evidence type="ECO:0000313" key="3">
    <source>
        <dbReference type="Proteomes" id="UP000461443"/>
    </source>
</evidence>